<comment type="caution">
    <text evidence="6">The sequence shown here is derived from an EMBL/GenBank/DDBJ whole genome shotgun (WGS) entry which is preliminary data.</text>
</comment>
<evidence type="ECO:0000256" key="1">
    <source>
        <dbReference type="ARBA" id="ARBA00010403"/>
    </source>
</evidence>
<dbReference type="InterPro" id="IPR008040">
    <property type="entry name" value="Hydant_A_N"/>
</dbReference>
<dbReference type="InterPro" id="IPR049517">
    <property type="entry name" value="ACX-like_C"/>
</dbReference>
<feature type="domain" description="Acetophenone carboxylase-like C-terminal" evidence="5">
    <location>
        <begin position="556"/>
        <end position="735"/>
    </location>
</feature>
<evidence type="ECO:0000259" key="5">
    <source>
        <dbReference type="Pfam" id="PF19278"/>
    </source>
</evidence>
<name>A0ABR4LNF9_9EURO</name>
<dbReference type="Pfam" id="PF19278">
    <property type="entry name" value="Hydant_A_C"/>
    <property type="match status" value="1"/>
</dbReference>
<dbReference type="PANTHER" id="PTHR11365:SF26">
    <property type="entry name" value="5-OXOPROLINASE"/>
    <property type="match status" value="1"/>
</dbReference>
<evidence type="ECO:0000313" key="7">
    <source>
        <dbReference type="Proteomes" id="UP001610432"/>
    </source>
</evidence>
<reference evidence="6 7" key="1">
    <citation type="submission" date="2024-07" db="EMBL/GenBank/DDBJ databases">
        <title>Section-level genome sequencing and comparative genomics of Aspergillus sections Usti and Cavernicolus.</title>
        <authorList>
            <consortium name="Lawrence Berkeley National Laboratory"/>
            <person name="Nybo J.L."/>
            <person name="Vesth T.C."/>
            <person name="Theobald S."/>
            <person name="Frisvad J.C."/>
            <person name="Larsen T.O."/>
            <person name="Kjaerboelling I."/>
            <person name="Rothschild-Mancinelli K."/>
            <person name="Lyhne E.K."/>
            <person name="Kogle M.E."/>
            <person name="Barry K."/>
            <person name="Clum A."/>
            <person name="Na H."/>
            <person name="Ledsgaard L."/>
            <person name="Lin J."/>
            <person name="Lipzen A."/>
            <person name="Kuo A."/>
            <person name="Riley R."/>
            <person name="Mondo S."/>
            <person name="Labutti K."/>
            <person name="Haridas S."/>
            <person name="Pangalinan J."/>
            <person name="Salamov A.A."/>
            <person name="Simmons B.A."/>
            <person name="Magnuson J.K."/>
            <person name="Chen J."/>
            <person name="Drula E."/>
            <person name="Henrissat B."/>
            <person name="Wiebenga A."/>
            <person name="Lubbers R.J."/>
            <person name="Gomes A.C."/>
            <person name="Macurrencykelacurrency M.R."/>
            <person name="Stajich J."/>
            <person name="Grigoriev I.V."/>
            <person name="Mortensen U.H."/>
            <person name="De Vries R.P."/>
            <person name="Baker S.E."/>
            <person name="Andersen M.R."/>
        </authorList>
    </citation>
    <scope>NUCLEOTIDE SEQUENCE [LARGE SCALE GENOMIC DNA]</scope>
    <source>
        <strain evidence="6 7">CBS 449.75</strain>
    </source>
</reference>
<feature type="domain" description="Hydantoinase B/oxoprolinase" evidence="3">
    <location>
        <begin position="749"/>
        <end position="1282"/>
    </location>
</feature>
<dbReference type="RefSeq" id="XP_070885055.1">
    <property type="nucleotide sequence ID" value="XM_071034403.1"/>
</dbReference>
<evidence type="ECO:0000259" key="3">
    <source>
        <dbReference type="Pfam" id="PF02538"/>
    </source>
</evidence>
<dbReference type="InterPro" id="IPR002821">
    <property type="entry name" value="Hydantoinase_A"/>
</dbReference>
<evidence type="ECO:0000259" key="2">
    <source>
        <dbReference type="Pfam" id="PF01968"/>
    </source>
</evidence>
<dbReference type="Pfam" id="PF05378">
    <property type="entry name" value="Hydant_A_N"/>
    <property type="match status" value="1"/>
</dbReference>
<gene>
    <name evidence="6" type="ORF">BJX67DRAFT_388773</name>
</gene>
<comment type="similarity">
    <text evidence="1">Belongs to the oxoprolinase family.</text>
</comment>
<dbReference type="PANTHER" id="PTHR11365">
    <property type="entry name" value="5-OXOPROLINASE RELATED"/>
    <property type="match status" value="1"/>
</dbReference>
<evidence type="ECO:0000259" key="4">
    <source>
        <dbReference type="Pfam" id="PF05378"/>
    </source>
</evidence>
<proteinExistence type="inferred from homology"/>
<dbReference type="GeneID" id="98149475"/>
<feature type="domain" description="Hydantoinase/oxoprolinase N-terminal" evidence="4">
    <location>
        <begin position="12"/>
        <end position="231"/>
    </location>
</feature>
<dbReference type="Pfam" id="PF02538">
    <property type="entry name" value="Hydantoinase_B"/>
    <property type="match status" value="1"/>
</dbReference>
<evidence type="ECO:0000313" key="6">
    <source>
        <dbReference type="EMBL" id="KAL2866076.1"/>
    </source>
</evidence>
<sequence length="1321" mass="142119">MSPHKLDRPSIKIAIDRGGTFTDCLGIVEGRDDIVVKLLSQDPANYADAPIEGIRRILEQATGKAFPRDEKLSFADFSSASVRMGTTVATNALLERKGERHALLVTKGFKDALRIGTQSRPKLFALNIRRPDVLYEDVVEVDERVTVEDYQQNPSPDKNRLQRALESDASLKKGVSGEVIRVLDPLDESSTRKNLEQLYDKGYRSVAVCLVHAYTFQDHELAIERIAKEIGFTQISLSSQLLPMIKMTSRGASATADAYLTPVIQRYIQGFRAGFKDGLQSADTRCEFMQSDGGLATFDKFNGLRAVLSGPAGGVVGYAGTSYDETDGKPVIGFDMGGTSTDVSRYDGKLEHTFENTISGVTVMAPQLDINTVAAGGGSILFWRHGLFVVGPESAGAHPGPACYRKGGPLTVTDANLFLGRLLPDYFPKIFGPNENEPLDVEIVRRKFTELANQINTETGQNKTPEEIALGFIQVANESMAKPIRALTEARGFDTSAHNLACFGGAGGQHACAIASSLSIQTVIIHRYSSILSAYGMALADVVHEAQEPASGVLTEQAMASINERISTLKSKVTAAFVSDGIEASQVSHEVYLNLRYQGTDNALMVLQPDNGDFLAAFVKEHHREFSFTFPGRNVLVEDIRVRGVGKATSVPSEAPQKELASIASQPISSEKQDDSSLVYFAATGSTTTPVFFLDKLQPGSLIKGPAMIIDKTQTVVVEPNATATILSRHVILNVQSSKKQTADATVVDPIKLSIFGHRFMSVADQMSRMFQKTSVSTNIKERLDFSCAVFSPDGKLVANAPNVPVHLGSMEYAVRYQHQQYKGQLKPGDHILTNHPLAGGTHLPDITIVTPVWSQDGSRIIFYVASRGHHAEIGGIAPGSMPSNSKMLYEEGAMTMGFKVVSQGRFNEDIVRKFLYDEPASYAKCSGTRTYNDNVSDLKAAIAANHKGATLLEGLVAENSLEVVHFYMDAIKRTAEIAVRDLLKSIGGQNSGKPLCFSDFMDDGTEIKLEIRIDPETGSADFDFTGTGRETFNCLNAPKAIAHSAIIYVLRALINMDIPLNEGCLAPVNVIIPDGTLINPSGHAAVCAGNPITSQRITDVVLGAFKACAASQGCCNIISFGMGGLDENGVDIPGFGVGETICGGSGAGPGWHGTSGVHVHMTNTRITDPEVYELRYPVILRQFSIREGSGGRGEYRGGDGVIRELEFRMPLSVSMLSERRVYRPYGLAGGEAGQAGLNLYVKKEGDGTERVINIGGKMELEVQPGERVIIHTPGGGGWGTPVEGDESGTEPAAGISATSATTFQARGSVYAFSLAAEAAL</sequence>
<protein>
    <submittedName>
        <fullName evidence="6">Hydantoinase B/oxoprolinase-domain-containing protein</fullName>
    </submittedName>
</protein>
<dbReference type="Proteomes" id="UP001610432">
    <property type="component" value="Unassembled WGS sequence"/>
</dbReference>
<dbReference type="EMBL" id="JBFXLQ010000027">
    <property type="protein sequence ID" value="KAL2866076.1"/>
    <property type="molecule type" value="Genomic_DNA"/>
</dbReference>
<dbReference type="Pfam" id="PF01968">
    <property type="entry name" value="Hydantoinase_A"/>
    <property type="match status" value="1"/>
</dbReference>
<accession>A0ABR4LNF9</accession>
<dbReference type="InterPro" id="IPR045079">
    <property type="entry name" value="Oxoprolinase-like"/>
</dbReference>
<organism evidence="6 7">
    <name type="scientific">Aspergillus lucknowensis</name>
    <dbReference type="NCBI Taxonomy" id="176173"/>
    <lineage>
        <taxon>Eukaryota</taxon>
        <taxon>Fungi</taxon>
        <taxon>Dikarya</taxon>
        <taxon>Ascomycota</taxon>
        <taxon>Pezizomycotina</taxon>
        <taxon>Eurotiomycetes</taxon>
        <taxon>Eurotiomycetidae</taxon>
        <taxon>Eurotiales</taxon>
        <taxon>Aspergillaceae</taxon>
        <taxon>Aspergillus</taxon>
        <taxon>Aspergillus subgen. Nidulantes</taxon>
    </lineage>
</organism>
<dbReference type="InterPro" id="IPR003692">
    <property type="entry name" value="Hydantoinase_B"/>
</dbReference>
<keyword evidence="7" id="KW-1185">Reference proteome</keyword>
<feature type="domain" description="Hydantoinase A/oxoprolinase" evidence="2">
    <location>
        <begin position="250"/>
        <end position="545"/>
    </location>
</feature>